<dbReference type="InterPro" id="IPR018170">
    <property type="entry name" value="Aldo/ket_reductase_CS"/>
</dbReference>
<feature type="compositionally biased region" description="Low complexity" evidence="1">
    <location>
        <begin position="472"/>
        <end position="494"/>
    </location>
</feature>
<evidence type="ECO:0000313" key="4">
    <source>
        <dbReference type="EMBL" id="CAE4626129.1"/>
    </source>
</evidence>
<accession>A0A7S4VFD7</accession>
<dbReference type="PRINTS" id="PR00069">
    <property type="entry name" value="ALDKETRDTASE"/>
</dbReference>
<sequence>MASRITALVSLLASLWVCSPAAAQPGADGGAVSVPFAQAALWASDLPDLRLCDRGIDEAGCPTRPEHGGAGFLSTVFTWRYALNNLRGALLAAGVGGAPPGAAEATLQLLAALDQLMERPMTDTFAQITQAARSLFDSLRPLLASQPPVVARLPPRRTAAPHHWPWPSDGQTPLHRAVFTLRTGVAMPAIGFGTWRLWAKEAYQPVRWALELGYRHIDTAEGYANEAEIGRALRDSGVPRGEVFIATKASSVPKGLTDIAFTEEVFKAQLEQLGTDYVDVYMLHTPPQDHSQLLAIWKVLETLYDRGAARALGISNCDANELRVLLKNARVPPAYIQNLFKVYKPGEQMPTDDDVVVLAHSNNVAVMGYSVQTEWPHILPPLKDPHVLSLAAKLQRTPSQVLHRWALQRGVGVIPKSATYERIAENARLLDFALDEASMRLLDGLATLTESGAEPQTKPAHQEDVYGLASLSQPATPQTAAPPAGAATWAASSQEEQGSPELLERTRNQGFTFASVRDHLLGPAVNVPPGACQQRCINDQRCAAWEVCVPYDPRAGCEGCYLVGGSAALQPMRIEGWHAAVERGSAQFGIPR</sequence>
<dbReference type="InterPro" id="IPR020471">
    <property type="entry name" value="AKR"/>
</dbReference>
<dbReference type="Gene3D" id="3.20.20.100">
    <property type="entry name" value="NADP-dependent oxidoreductase domain"/>
    <property type="match status" value="1"/>
</dbReference>
<keyword evidence="2" id="KW-0732">Signal</keyword>
<dbReference type="SUPFAM" id="SSF51430">
    <property type="entry name" value="NAD(P)-linked oxidoreductase"/>
    <property type="match status" value="1"/>
</dbReference>
<proteinExistence type="predicted"/>
<protein>
    <recommendedName>
        <fullName evidence="3">NADP-dependent oxidoreductase domain-containing protein</fullName>
    </recommendedName>
</protein>
<evidence type="ECO:0000259" key="3">
    <source>
        <dbReference type="Pfam" id="PF00248"/>
    </source>
</evidence>
<dbReference type="PROSITE" id="PS00798">
    <property type="entry name" value="ALDOKETO_REDUCTASE_1"/>
    <property type="match status" value="1"/>
</dbReference>
<dbReference type="Pfam" id="PF00248">
    <property type="entry name" value="Aldo_ket_red"/>
    <property type="match status" value="2"/>
</dbReference>
<feature type="domain" description="NADP-dependent oxidoreductase" evidence="3">
    <location>
        <begin position="190"/>
        <end position="371"/>
    </location>
</feature>
<gene>
    <name evidence="4" type="ORF">AMON00008_LOCUS41025</name>
</gene>
<evidence type="ECO:0000256" key="2">
    <source>
        <dbReference type="SAM" id="SignalP"/>
    </source>
</evidence>
<name>A0A7S4VFD7_9DINO</name>
<reference evidence="4" key="1">
    <citation type="submission" date="2021-01" db="EMBL/GenBank/DDBJ databases">
        <authorList>
            <person name="Corre E."/>
            <person name="Pelletier E."/>
            <person name="Niang G."/>
            <person name="Scheremetjew M."/>
            <person name="Finn R."/>
            <person name="Kale V."/>
            <person name="Holt S."/>
            <person name="Cochrane G."/>
            <person name="Meng A."/>
            <person name="Brown T."/>
            <person name="Cohen L."/>
        </authorList>
    </citation>
    <scope>NUCLEOTIDE SEQUENCE</scope>
    <source>
        <strain evidence="4">CCMP3105</strain>
    </source>
</reference>
<feature type="region of interest" description="Disordered" evidence="1">
    <location>
        <begin position="472"/>
        <end position="501"/>
    </location>
</feature>
<feature type="chain" id="PRO_5031504340" description="NADP-dependent oxidoreductase domain-containing protein" evidence="2">
    <location>
        <begin position="24"/>
        <end position="592"/>
    </location>
</feature>
<feature type="domain" description="NADP-dependent oxidoreductase" evidence="3">
    <location>
        <begin position="388"/>
        <end position="445"/>
    </location>
</feature>
<dbReference type="EMBL" id="HBNR01058309">
    <property type="protein sequence ID" value="CAE4626129.1"/>
    <property type="molecule type" value="Transcribed_RNA"/>
</dbReference>
<dbReference type="PANTHER" id="PTHR43827:SF8">
    <property type="entry name" value="ALDO_KETO REDUCTASE FAMILY PROTEIN"/>
    <property type="match status" value="1"/>
</dbReference>
<evidence type="ECO:0000256" key="1">
    <source>
        <dbReference type="SAM" id="MobiDB-lite"/>
    </source>
</evidence>
<feature type="signal peptide" evidence="2">
    <location>
        <begin position="1"/>
        <end position="23"/>
    </location>
</feature>
<dbReference type="InterPro" id="IPR023210">
    <property type="entry name" value="NADP_OxRdtase_dom"/>
</dbReference>
<dbReference type="GO" id="GO:0016491">
    <property type="term" value="F:oxidoreductase activity"/>
    <property type="evidence" value="ECO:0007669"/>
    <property type="project" value="InterPro"/>
</dbReference>
<dbReference type="CDD" id="cd19071">
    <property type="entry name" value="AKR_AKR1-5-like"/>
    <property type="match status" value="1"/>
</dbReference>
<dbReference type="InterPro" id="IPR036812">
    <property type="entry name" value="NAD(P)_OxRdtase_dom_sf"/>
</dbReference>
<organism evidence="4">
    <name type="scientific">Alexandrium monilatum</name>
    <dbReference type="NCBI Taxonomy" id="311494"/>
    <lineage>
        <taxon>Eukaryota</taxon>
        <taxon>Sar</taxon>
        <taxon>Alveolata</taxon>
        <taxon>Dinophyceae</taxon>
        <taxon>Gonyaulacales</taxon>
        <taxon>Pyrocystaceae</taxon>
        <taxon>Alexandrium</taxon>
    </lineage>
</organism>
<dbReference type="AlphaFoldDB" id="A0A7S4VFD7"/>
<dbReference type="PANTHER" id="PTHR43827">
    <property type="entry name" value="2,5-DIKETO-D-GLUCONIC ACID REDUCTASE"/>
    <property type="match status" value="1"/>
</dbReference>